<keyword evidence="2 5" id="KW-0812">Transmembrane</keyword>
<dbReference type="InterPro" id="IPR013525">
    <property type="entry name" value="ABC2_TM"/>
</dbReference>
<evidence type="ECO:0000256" key="1">
    <source>
        <dbReference type="ARBA" id="ARBA00004141"/>
    </source>
</evidence>
<feature type="domain" description="ABC transmembrane type-2" evidence="6">
    <location>
        <begin position="17"/>
        <end position="252"/>
    </location>
</feature>
<evidence type="ECO:0000313" key="7">
    <source>
        <dbReference type="EMBL" id="KYG63822.1"/>
    </source>
</evidence>
<dbReference type="GO" id="GO:0140359">
    <property type="term" value="F:ABC-type transporter activity"/>
    <property type="evidence" value="ECO:0007669"/>
    <property type="project" value="InterPro"/>
</dbReference>
<dbReference type="AlphaFoldDB" id="A0A150WJC8"/>
<keyword evidence="3 5" id="KW-1133">Transmembrane helix</keyword>
<dbReference type="PROSITE" id="PS51012">
    <property type="entry name" value="ABC_TM2"/>
    <property type="match status" value="1"/>
</dbReference>
<keyword evidence="5" id="KW-1003">Cell membrane</keyword>
<keyword evidence="5" id="KW-0813">Transport</keyword>
<feature type="transmembrane region" description="Helical" evidence="5">
    <location>
        <begin position="100"/>
        <end position="129"/>
    </location>
</feature>
<dbReference type="RefSeq" id="WP_061835716.1">
    <property type="nucleotide sequence ID" value="NZ_LUKE01000003.1"/>
</dbReference>
<dbReference type="InterPro" id="IPR000412">
    <property type="entry name" value="ABC_2_transport"/>
</dbReference>
<dbReference type="Pfam" id="PF01061">
    <property type="entry name" value="ABC2_membrane"/>
    <property type="match status" value="1"/>
</dbReference>
<evidence type="ECO:0000256" key="5">
    <source>
        <dbReference type="RuleBase" id="RU361157"/>
    </source>
</evidence>
<feature type="transmembrane region" description="Helical" evidence="5">
    <location>
        <begin position="171"/>
        <end position="192"/>
    </location>
</feature>
<feature type="transmembrane region" description="Helical" evidence="5">
    <location>
        <begin position="228"/>
        <end position="249"/>
    </location>
</feature>
<protein>
    <recommendedName>
        <fullName evidence="5">Transport permease protein</fullName>
    </recommendedName>
</protein>
<accession>A0A150WJC8</accession>
<evidence type="ECO:0000313" key="8">
    <source>
        <dbReference type="Proteomes" id="UP000075320"/>
    </source>
</evidence>
<reference evidence="7 8" key="1">
    <citation type="submission" date="2016-03" db="EMBL/GenBank/DDBJ databases">
        <authorList>
            <person name="Ploux O."/>
        </authorList>
    </citation>
    <scope>NUCLEOTIDE SEQUENCE [LARGE SCALE GENOMIC DNA]</scope>
    <source>
        <strain evidence="7 8">R0</strain>
    </source>
</reference>
<keyword evidence="4 5" id="KW-0472">Membrane</keyword>
<dbReference type="EMBL" id="LUKE01000003">
    <property type="protein sequence ID" value="KYG63822.1"/>
    <property type="molecule type" value="Genomic_DNA"/>
</dbReference>
<evidence type="ECO:0000256" key="2">
    <source>
        <dbReference type="ARBA" id="ARBA00022692"/>
    </source>
</evidence>
<evidence type="ECO:0000256" key="4">
    <source>
        <dbReference type="ARBA" id="ARBA00023136"/>
    </source>
</evidence>
<comment type="caution">
    <text evidence="7">The sequence shown here is derived from an EMBL/GenBank/DDBJ whole genome shotgun (WGS) entry which is preliminary data.</text>
</comment>
<dbReference type="OrthoDB" id="5291361at2"/>
<feature type="transmembrane region" description="Helical" evidence="5">
    <location>
        <begin position="51"/>
        <end position="71"/>
    </location>
</feature>
<name>A0A150WJC8_BDEBC</name>
<sequence>MTGFLTIFQREIARFCKVLVQTIITPFVSSFLYLLIFGVSLGGQMAQHQGVSYLSFLIPGLMMMSLINNSFQNSSSSIVSSKFSGDLEDLRVAPVTDREIIWAMSLGSVVRGSLVAVITYIVGSLFMYYQDGHLLGIAHPLTTLFFLLVAGLTFGMIGISVAFWATTFDQLSAFSAFILLPLTYLGGVFLSIEHLHPFWQSVSKVNPLLYLINGLRFGILGVSDVNVWTAGIISLIGFIFFYVLAHISLKKGSFQRW</sequence>
<proteinExistence type="inferred from homology"/>
<gene>
    <name evidence="7" type="ORF">AZI86_13455</name>
</gene>
<comment type="similarity">
    <text evidence="5">Belongs to the ABC-2 integral membrane protein family.</text>
</comment>
<feature type="transmembrane region" description="Helical" evidence="5">
    <location>
        <begin position="141"/>
        <end position="165"/>
    </location>
</feature>
<dbReference type="Proteomes" id="UP000075320">
    <property type="component" value="Unassembled WGS sequence"/>
</dbReference>
<evidence type="ECO:0000256" key="3">
    <source>
        <dbReference type="ARBA" id="ARBA00022989"/>
    </source>
</evidence>
<dbReference type="PANTHER" id="PTHR43332">
    <property type="entry name" value="INNER MEMBRANE TRANSPORT PERMEASE YADH-RELATED"/>
    <property type="match status" value="1"/>
</dbReference>
<evidence type="ECO:0000259" key="6">
    <source>
        <dbReference type="PROSITE" id="PS51012"/>
    </source>
</evidence>
<feature type="transmembrane region" description="Helical" evidence="5">
    <location>
        <begin position="18"/>
        <end position="39"/>
    </location>
</feature>
<dbReference type="InterPro" id="IPR052522">
    <property type="entry name" value="ABC-2_transport_permease"/>
</dbReference>
<dbReference type="PIRSF" id="PIRSF006648">
    <property type="entry name" value="DrrB"/>
    <property type="match status" value="1"/>
</dbReference>
<dbReference type="GO" id="GO:0043190">
    <property type="term" value="C:ATP-binding cassette (ABC) transporter complex"/>
    <property type="evidence" value="ECO:0007669"/>
    <property type="project" value="InterPro"/>
</dbReference>
<comment type="subcellular location">
    <subcellularLocation>
        <location evidence="5">Cell membrane</location>
        <topology evidence="5">Multi-pass membrane protein</topology>
    </subcellularLocation>
    <subcellularLocation>
        <location evidence="1">Membrane</location>
        <topology evidence="1">Multi-pass membrane protein</topology>
    </subcellularLocation>
</comment>
<keyword evidence="8" id="KW-1185">Reference proteome</keyword>
<organism evidence="7 8">
    <name type="scientific">Bdellovibrio bacteriovorus</name>
    <dbReference type="NCBI Taxonomy" id="959"/>
    <lineage>
        <taxon>Bacteria</taxon>
        <taxon>Pseudomonadati</taxon>
        <taxon>Bdellovibrionota</taxon>
        <taxon>Bdellovibrionia</taxon>
        <taxon>Bdellovibrionales</taxon>
        <taxon>Pseudobdellovibrionaceae</taxon>
        <taxon>Bdellovibrio</taxon>
    </lineage>
</organism>
<dbReference type="PANTHER" id="PTHR43332:SF2">
    <property type="entry name" value="INNER MEMBRANE TRANSPORT PERMEASE YADH"/>
    <property type="match status" value="1"/>
</dbReference>
<dbReference type="InterPro" id="IPR047817">
    <property type="entry name" value="ABC2_TM_bact-type"/>
</dbReference>